<keyword evidence="1" id="KW-0812">Transmembrane</keyword>
<evidence type="ECO:0008006" key="4">
    <source>
        <dbReference type="Google" id="ProtNLM"/>
    </source>
</evidence>
<dbReference type="SUPFAM" id="SSF109998">
    <property type="entry name" value="Triger factor/SurA peptide-binding domain-like"/>
    <property type="match status" value="1"/>
</dbReference>
<dbReference type="InterPro" id="IPR027304">
    <property type="entry name" value="Trigger_fact/SurA_dom_sf"/>
</dbReference>
<keyword evidence="1" id="KW-0472">Membrane</keyword>
<dbReference type="PANTHER" id="PTHR47245:SF2">
    <property type="entry name" value="PEPTIDYL-PROLYL CIS-TRANS ISOMERASE HP_0175-RELATED"/>
    <property type="match status" value="1"/>
</dbReference>
<organism evidence="2 3">
    <name type="scientific">candidate division WWE3 bacterium</name>
    <dbReference type="NCBI Taxonomy" id="2053526"/>
    <lineage>
        <taxon>Bacteria</taxon>
        <taxon>Katanobacteria</taxon>
    </lineage>
</organism>
<proteinExistence type="predicted"/>
<dbReference type="EMBL" id="QZJF01000017">
    <property type="protein sequence ID" value="RJR26996.1"/>
    <property type="molecule type" value="Genomic_DNA"/>
</dbReference>
<reference evidence="2 3" key="1">
    <citation type="journal article" date="2017" name="ISME J.">
        <title>Energy and carbon metabolisms in a deep terrestrial subsurface fluid microbial community.</title>
        <authorList>
            <person name="Momper L."/>
            <person name="Jungbluth S.P."/>
            <person name="Lee M.D."/>
            <person name="Amend J.P."/>
        </authorList>
    </citation>
    <scope>NUCLEOTIDE SEQUENCE [LARGE SCALE GENOMIC DNA]</scope>
    <source>
        <strain evidence="2">SURF_46</strain>
    </source>
</reference>
<sequence length="217" mass="24187">MSDDMTQQEDKKIENKKISLPKISKNNLKVLVAVVLAALLGAGAYYLRGYFVAATVNGSPITRIAVIKELEKQGGKSVLDNLVTKKLIEQEAVNKNVTVSQEEIDNELSTIEQSTLAVGMTLEDALAQQNVSKTQLIEEIVLNKKLEKMVEGSVNVSDEEVTAYLEQNKETLPPNSDEETLKEQVRTSLRQQKLTQSVQDLLTTLRENAKINYYVTF</sequence>
<keyword evidence="1" id="KW-1133">Transmembrane helix</keyword>
<name>A0A3A4ZKB9_UNCKA</name>
<evidence type="ECO:0000313" key="2">
    <source>
        <dbReference type="EMBL" id="RJR26996.1"/>
    </source>
</evidence>
<protein>
    <recommendedName>
        <fullName evidence="4">PpiC domain-containing protein</fullName>
    </recommendedName>
</protein>
<feature type="transmembrane region" description="Helical" evidence="1">
    <location>
        <begin position="28"/>
        <end position="47"/>
    </location>
</feature>
<comment type="caution">
    <text evidence="2">The sequence shown here is derived from an EMBL/GenBank/DDBJ whole genome shotgun (WGS) entry which is preliminary data.</text>
</comment>
<dbReference type="Proteomes" id="UP000265540">
    <property type="component" value="Unassembled WGS sequence"/>
</dbReference>
<dbReference type="PANTHER" id="PTHR47245">
    <property type="entry name" value="PEPTIDYLPROLYL ISOMERASE"/>
    <property type="match status" value="1"/>
</dbReference>
<gene>
    <name evidence="2" type="ORF">C4561_04440</name>
</gene>
<evidence type="ECO:0000256" key="1">
    <source>
        <dbReference type="SAM" id="Phobius"/>
    </source>
</evidence>
<evidence type="ECO:0000313" key="3">
    <source>
        <dbReference type="Proteomes" id="UP000265540"/>
    </source>
</evidence>
<dbReference type="AlphaFoldDB" id="A0A3A4ZKB9"/>
<dbReference type="Gene3D" id="1.10.4030.10">
    <property type="entry name" value="Porin chaperone SurA, peptide-binding domain"/>
    <property type="match status" value="1"/>
</dbReference>
<dbReference type="InterPro" id="IPR050245">
    <property type="entry name" value="PrsA_foldase"/>
</dbReference>
<accession>A0A3A4ZKB9</accession>